<reference evidence="2" key="1">
    <citation type="submission" date="2021-12" db="EMBL/GenBank/DDBJ databases">
        <title>Novel species in genus Dyadobacter.</title>
        <authorList>
            <person name="Ma C."/>
        </authorList>
    </citation>
    <scope>NUCLEOTIDE SEQUENCE</scope>
    <source>
        <strain evidence="2">CY399</strain>
    </source>
</reference>
<dbReference type="InterPro" id="IPR013785">
    <property type="entry name" value="Aldolase_TIM"/>
</dbReference>
<evidence type="ECO:0000313" key="3">
    <source>
        <dbReference type="Proteomes" id="UP001139700"/>
    </source>
</evidence>
<dbReference type="SUPFAM" id="SSF51395">
    <property type="entry name" value="FMN-linked oxidoreductases"/>
    <property type="match status" value="1"/>
</dbReference>
<evidence type="ECO:0000259" key="1">
    <source>
        <dbReference type="Pfam" id="PF00724"/>
    </source>
</evidence>
<dbReference type="Proteomes" id="UP001139700">
    <property type="component" value="Unassembled WGS sequence"/>
</dbReference>
<gene>
    <name evidence="2" type="ORF">LXM24_12220</name>
</gene>
<protein>
    <recommendedName>
        <fullName evidence="1">NADH:flavin oxidoreductase/NADH oxidase N-terminal domain-containing protein</fullName>
    </recommendedName>
</protein>
<dbReference type="EMBL" id="JAJTTA010000002">
    <property type="protein sequence ID" value="MCF0040855.1"/>
    <property type="molecule type" value="Genomic_DNA"/>
</dbReference>
<dbReference type="Gene3D" id="3.20.20.70">
    <property type="entry name" value="Aldolase class I"/>
    <property type="match status" value="1"/>
</dbReference>
<dbReference type="Pfam" id="PF00724">
    <property type="entry name" value="Oxidored_FMN"/>
    <property type="match status" value="1"/>
</dbReference>
<evidence type="ECO:0000313" key="2">
    <source>
        <dbReference type="EMBL" id="MCF0040855.1"/>
    </source>
</evidence>
<dbReference type="InterPro" id="IPR001155">
    <property type="entry name" value="OxRdtase_FMN_N"/>
</dbReference>
<proteinExistence type="predicted"/>
<keyword evidence="3" id="KW-1185">Reference proteome</keyword>
<sequence>MKLLEKVRLGKETLKNAIAMAPMTRSRANIEGVVSDLTTLYYTQRSSAGLQ</sequence>
<dbReference type="GO" id="GO:0016491">
    <property type="term" value="F:oxidoreductase activity"/>
    <property type="evidence" value="ECO:0007669"/>
    <property type="project" value="InterPro"/>
</dbReference>
<accession>A0A9X1PA82</accession>
<organism evidence="2 3">
    <name type="scientific">Dyadobacter fanqingshengii</name>
    <dbReference type="NCBI Taxonomy" id="2906443"/>
    <lineage>
        <taxon>Bacteria</taxon>
        <taxon>Pseudomonadati</taxon>
        <taxon>Bacteroidota</taxon>
        <taxon>Cytophagia</taxon>
        <taxon>Cytophagales</taxon>
        <taxon>Spirosomataceae</taxon>
        <taxon>Dyadobacter</taxon>
    </lineage>
</organism>
<dbReference type="GO" id="GO:0010181">
    <property type="term" value="F:FMN binding"/>
    <property type="evidence" value="ECO:0007669"/>
    <property type="project" value="InterPro"/>
</dbReference>
<dbReference type="RefSeq" id="WP_234613355.1">
    <property type="nucleotide sequence ID" value="NZ_CP098806.1"/>
</dbReference>
<feature type="domain" description="NADH:flavin oxidoreductase/NADH oxidase N-terminal" evidence="1">
    <location>
        <begin position="3"/>
        <end position="49"/>
    </location>
</feature>
<name>A0A9X1PA82_9BACT</name>
<dbReference type="AlphaFoldDB" id="A0A9X1PA82"/>
<comment type="caution">
    <text evidence="2">The sequence shown here is derived from an EMBL/GenBank/DDBJ whole genome shotgun (WGS) entry which is preliminary data.</text>
</comment>